<keyword evidence="3" id="KW-1185">Reference proteome</keyword>
<dbReference type="AlphaFoldDB" id="A0A9J5W7Z6"/>
<feature type="region of interest" description="Disordered" evidence="1">
    <location>
        <begin position="45"/>
        <end position="101"/>
    </location>
</feature>
<proteinExistence type="predicted"/>
<feature type="compositionally biased region" description="Basic and acidic residues" evidence="1">
    <location>
        <begin position="63"/>
        <end position="76"/>
    </location>
</feature>
<evidence type="ECO:0000313" key="2">
    <source>
        <dbReference type="EMBL" id="KAG5571755.1"/>
    </source>
</evidence>
<dbReference type="EMBL" id="JACXVP010000012">
    <property type="protein sequence ID" value="KAG5571755.1"/>
    <property type="molecule type" value="Genomic_DNA"/>
</dbReference>
<accession>A0A9J5W7Z6</accession>
<gene>
    <name evidence="2" type="ORF">H5410_061521</name>
</gene>
<organism evidence="2 3">
    <name type="scientific">Solanum commersonii</name>
    <name type="common">Commerson's wild potato</name>
    <name type="synonym">Commerson's nightshade</name>
    <dbReference type="NCBI Taxonomy" id="4109"/>
    <lineage>
        <taxon>Eukaryota</taxon>
        <taxon>Viridiplantae</taxon>
        <taxon>Streptophyta</taxon>
        <taxon>Embryophyta</taxon>
        <taxon>Tracheophyta</taxon>
        <taxon>Spermatophyta</taxon>
        <taxon>Magnoliopsida</taxon>
        <taxon>eudicotyledons</taxon>
        <taxon>Gunneridae</taxon>
        <taxon>Pentapetalae</taxon>
        <taxon>asterids</taxon>
        <taxon>lamiids</taxon>
        <taxon>Solanales</taxon>
        <taxon>Solanaceae</taxon>
        <taxon>Solanoideae</taxon>
        <taxon>Solaneae</taxon>
        <taxon>Solanum</taxon>
    </lineage>
</organism>
<feature type="compositionally biased region" description="Polar residues" evidence="1">
    <location>
        <begin position="82"/>
        <end position="91"/>
    </location>
</feature>
<name>A0A9J5W7Z6_SOLCO</name>
<sequence length="101" mass="11293">MGESMHFVHLCEWYLNTFVELELAFEASIGNLRIFDNGVSQLESLRSPNPSNLTQSSSVLSPEGKDQVGDEREQSAHRRTIPRSNTISPNDSNREDAEGKS</sequence>
<evidence type="ECO:0000313" key="3">
    <source>
        <dbReference type="Proteomes" id="UP000824120"/>
    </source>
</evidence>
<feature type="compositionally biased region" description="Polar residues" evidence="1">
    <location>
        <begin position="45"/>
        <end position="60"/>
    </location>
</feature>
<protein>
    <submittedName>
        <fullName evidence="2">Uncharacterized protein</fullName>
    </submittedName>
</protein>
<evidence type="ECO:0000256" key="1">
    <source>
        <dbReference type="SAM" id="MobiDB-lite"/>
    </source>
</evidence>
<comment type="caution">
    <text evidence="2">The sequence shown here is derived from an EMBL/GenBank/DDBJ whole genome shotgun (WGS) entry which is preliminary data.</text>
</comment>
<feature type="compositionally biased region" description="Basic and acidic residues" evidence="1">
    <location>
        <begin position="92"/>
        <end position="101"/>
    </location>
</feature>
<reference evidence="2 3" key="1">
    <citation type="submission" date="2020-09" db="EMBL/GenBank/DDBJ databases">
        <title>De no assembly of potato wild relative species, Solanum commersonii.</title>
        <authorList>
            <person name="Cho K."/>
        </authorList>
    </citation>
    <scope>NUCLEOTIDE SEQUENCE [LARGE SCALE GENOMIC DNA]</scope>
    <source>
        <strain evidence="2">LZ3.2</strain>
        <tissue evidence="2">Leaf</tissue>
    </source>
</reference>
<dbReference type="Proteomes" id="UP000824120">
    <property type="component" value="Chromosome 12"/>
</dbReference>